<comment type="similarity">
    <text evidence="2">Belongs to the CCDC124 family.</text>
</comment>
<dbReference type="AlphaFoldDB" id="A0A9N9TKA8"/>
<dbReference type="GO" id="GO:0003713">
    <property type="term" value="F:transcription coactivator activity"/>
    <property type="evidence" value="ECO:0007669"/>
    <property type="project" value="TreeGrafter"/>
</dbReference>
<feature type="compositionally biased region" description="Polar residues" evidence="5">
    <location>
        <begin position="97"/>
        <end position="107"/>
    </location>
</feature>
<dbReference type="GO" id="GO:0030496">
    <property type="term" value="C:midbody"/>
    <property type="evidence" value="ECO:0007669"/>
    <property type="project" value="UniProtKB-SubCell"/>
</dbReference>
<dbReference type="PANTHER" id="PTHR21680">
    <property type="entry name" value="COILED-COIL DOMAIN-CONTAINING PROTEIN 124"/>
    <property type="match status" value="1"/>
</dbReference>
<dbReference type="GO" id="GO:0005634">
    <property type="term" value="C:nucleus"/>
    <property type="evidence" value="ECO:0007669"/>
    <property type="project" value="UniProtKB-UniRule"/>
</dbReference>
<evidence type="ECO:0000256" key="5">
    <source>
        <dbReference type="SAM" id="MobiDB-lite"/>
    </source>
</evidence>
<feature type="compositionally biased region" description="Basic and acidic residues" evidence="5">
    <location>
        <begin position="22"/>
        <end position="83"/>
    </location>
</feature>
<dbReference type="SUPFAM" id="SSF47095">
    <property type="entry name" value="HMG-box"/>
    <property type="match status" value="1"/>
</dbReference>
<dbReference type="EMBL" id="OU900103">
    <property type="protein sequence ID" value="CAG9855508.1"/>
    <property type="molecule type" value="Genomic_DNA"/>
</dbReference>
<dbReference type="GO" id="GO:0006366">
    <property type="term" value="P:transcription by RNA polymerase II"/>
    <property type="evidence" value="ECO:0007669"/>
    <property type="project" value="TreeGrafter"/>
</dbReference>
<keyword evidence="3" id="KW-0175">Coiled coil</keyword>
<accession>A0A9N9TKA8</accession>
<dbReference type="InterPro" id="IPR009071">
    <property type="entry name" value="HMG_box_dom"/>
</dbReference>
<dbReference type="InterPro" id="IPR054414">
    <property type="entry name" value="Ccdc124/Oxs1_C"/>
</dbReference>
<feature type="region of interest" description="Disordered" evidence="5">
    <location>
        <begin position="1"/>
        <end position="119"/>
    </location>
</feature>
<feature type="DNA-binding region" description="HMG box" evidence="4">
    <location>
        <begin position="159"/>
        <end position="208"/>
    </location>
</feature>
<gene>
    <name evidence="7" type="ORF">PHYEVI_LOCUS1956</name>
</gene>
<keyword evidence="4" id="KW-0238">DNA-binding</keyword>
<sequence>MPKKFATENTKAVAARDRKKQAKDDAAVKKQKEVEDAYWKDDDKQVQKKQQRKEAEEKKKQEALLRKAEAKALLEREMSEASKKAAKSAPPPKITRAQISTKTTQSAKPDKEEKKIETHLDAPLVENINRLQIEGEEARTVDEALVILGNKDDADKHPEKRMKAAYTAYEERRLKELKEENPSLRLSQLKQMIFKEWQKSPENPLNQQ</sequence>
<name>A0A9N9TKA8_PHYSR</name>
<dbReference type="Proteomes" id="UP001153712">
    <property type="component" value="Chromosome 10"/>
</dbReference>
<dbReference type="GO" id="GO:0003677">
    <property type="term" value="F:DNA binding"/>
    <property type="evidence" value="ECO:0007669"/>
    <property type="project" value="UniProtKB-UniRule"/>
</dbReference>
<dbReference type="InterPro" id="IPR010422">
    <property type="entry name" value="Ccdc124/Oxs1"/>
</dbReference>
<feature type="compositionally biased region" description="Basic and acidic residues" evidence="5">
    <location>
        <begin position="108"/>
        <end position="119"/>
    </location>
</feature>
<evidence type="ECO:0000313" key="7">
    <source>
        <dbReference type="EMBL" id="CAG9855508.1"/>
    </source>
</evidence>
<reference evidence="7" key="1">
    <citation type="submission" date="2022-01" db="EMBL/GenBank/DDBJ databases">
        <authorList>
            <person name="King R."/>
        </authorList>
    </citation>
    <scope>NUCLEOTIDE SEQUENCE</scope>
</reference>
<dbReference type="OrthoDB" id="76412at2759"/>
<dbReference type="PROSITE" id="PS50118">
    <property type="entry name" value="HMG_BOX_2"/>
    <property type="match status" value="1"/>
</dbReference>
<comment type="subcellular location">
    <subcellularLocation>
        <location evidence="1">Midbody</location>
    </subcellularLocation>
</comment>
<evidence type="ECO:0000256" key="1">
    <source>
        <dbReference type="ARBA" id="ARBA00004214"/>
    </source>
</evidence>
<evidence type="ECO:0000313" key="8">
    <source>
        <dbReference type="Proteomes" id="UP001153712"/>
    </source>
</evidence>
<evidence type="ECO:0000256" key="2">
    <source>
        <dbReference type="ARBA" id="ARBA00008296"/>
    </source>
</evidence>
<organism evidence="7 8">
    <name type="scientific">Phyllotreta striolata</name>
    <name type="common">Striped flea beetle</name>
    <name type="synonym">Crioceris striolata</name>
    <dbReference type="NCBI Taxonomy" id="444603"/>
    <lineage>
        <taxon>Eukaryota</taxon>
        <taxon>Metazoa</taxon>
        <taxon>Ecdysozoa</taxon>
        <taxon>Arthropoda</taxon>
        <taxon>Hexapoda</taxon>
        <taxon>Insecta</taxon>
        <taxon>Pterygota</taxon>
        <taxon>Neoptera</taxon>
        <taxon>Endopterygota</taxon>
        <taxon>Coleoptera</taxon>
        <taxon>Polyphaga</taxon>
        <taxon>Cucujiformia</taxon>
        <taxon>Chrysomeloidea</taxon>
        <taxon>Chrysomelidae</taxon>
        <taxon>Galerucinae</taxon>
        <taxon>Alticini</taxon>
        <taxon>Phyllotreta</taxon>
    </lineage>
</organism>
<keyword evidence="8" id="KW-1185">Reference proteome</keyword>
<dbReference type="InterPro" id="IPR036910">
    <property type="entry name" value="HMG_box_dom_sf"/>
</dbReference>
<evidence type="ECO:0000259" key="6">
    <source>
        <dbReference type="PROSITE" id="PS50118"/>
    </source>
</evidence>
<dbReference type="PANTHER" id="PTHR21680:SF0">
    <property type="entry name" value="COILED-COIL DOMAIN-CONTAINING PROTEIN 124"/>
    <property type="match status" value="1"/>
</dbReference>
<evidence type="ECO:0000256" key="3">
    <source>
        <dbReference type="ARBA" id="ARBA00023054"/>
    </source>
</evidence>
<feature type="domain" description="HMG box" evidence="6">
    <location>
        <begin position="159"/>
        <end position="208"/>
    </location>
</feature>
<dbReference type="Pfam" id="PF06244">
    <property type="entry name" value="Ccdc124"/>
    <property type="match status" value="1"/>
</dbReference>
<protein>
    <recommendedName>
        <fullName evidence="6">HMG box domain-containing protein</fullName>
    </recommendedName>
</protein>
<proteinExistence type="inferred from homology"/>
<keyword evidence="4" id="KW-0539">Nucleus</keyword>
<evidence type="ECO:0000256" key="4">
    <source>
        <dbReference type="PROSITE-ProRule" id="PRU00267"/>
    </source>
</evidence>